<reference evidence="2 3" key="2">
    <citation type="journal article" date="2017" name="Syst. Appl. Microbiol.">
        <title>Soybeans inoculated with root zone soils of Canadian native legumes harbour diverse and novel Bradyrhizobium spp. that possess agricultural potential.</title>
        <authorList>
            <person name="Bromfield E.S.P."/>
            <person name="Cloutier S."/>
            <person name="Tambong J.T."/>
            <person name="Tran Thi T.V."/>
        </authorList>
    </citation>
    <scope>NUCLEOTIDE SEQUENCE [LARGE SCALE GENOMIC DNA]</scope>
    <source>
        <strain evidence="2 3">OO99</strain>
    </source>
</reference>
<accession>A0A2U8PHI1</accession>
<protein>
    <submittedName>
        <fullName evidence="2">Uncharacterized protein</fullName>
    </submittedName>
</protein>
<dbReference type="Proteomes" id="UP000215703">
    <property type="component" value="Chromosome"/>
</dbReference>
<reference evidence="2 3" key="1">
    <citation type="journal article" date="2014" name="Int. J. Syst. Evol. Microbiol.">
        <title>Bradyrhizobium ottawaense sp. nov., a symbiotic nitrogen fixing bacterium from root nodules of soybeans in Canada.</title>
        <authorList>
            <person name="Yu X."/>
            <person name="Cloutier S."/>
            <person name="Tambong J.T."/>
            <person name="Bromfield E.S."/>
        </authorList>
    </citation>
    <scope>NUCLEOTIDE SEQUENCE [LARGE SCALE GENOMIC DNA]</scope>
    <source>
        <strain evidence="2 3">OO99</strain>
    </source>
</reference>
<evidence type="ECO:0000313" key="2">
    <source>
        <dbReference type="EMBL" id="AWL97233.1"/>
    </source>
</evidence>
<dbReference type="AlphaFoldDB" id="A0A2U8PHI1"/>
<gene>
    <name evidence="2" type="ORF">CIT37_37800</name>
</gene>
<feature type="region of interest" description="Disordered" evidence="1">
    <location>
        <begin position="54"/>
        <end position="73"/>
    </location>
</feature>
<evidence type="ECO:0000313" key="3">
    <source>
        <dbReference type="Proteomes" id="UP000215703"/>
    </source>
</evidence>
<feature type="region of interest" description="Disordered" evidence="1">
    <location>
        <begin position="25"/>
        <end position="48"/>
    </location>
</feature>
<name>A0A2U8PHI1_9BRAD</name>
<dbReference type="EMBL" id="CP029425">
    <property type="protein sequence ID" value="AWL97233.1"/>
    <property type="molecule type" value="Genomic_DNA"/>
</dbReference>
<sequence>MRGRSSRVVLTPGVCASSPAVMWRPTGARINHPQGDGGNSASLPEESTKYAVSHRAGKAGRSAHLWSTPCASS</sequence>
<evidence type="ECO:0000256" key="1">
    <source>
        <dbReference type="SAM" id="MobiDB-lite"/>
    </source>
</evidence>
<proteinExistence type="predicted"/>
<organism evidence="2 3">
    <name type="scientific">Bradyrhizobium ottawaense</name>
    <dbReference type="NCBI Taxonomy" id="931866"/>
    <lineage>
        <taxon>Bacteria</taxon>
        <taxon>Pseudomonadati</taxon>
        <taxon>Pseudomonadota</taxon>
        <taxon>Alphaproteobacteria</taxon>
        <taxon>Hyphomicrobiales</taxon>
        <taxon>Nitrobacteraceae</taxon>
        <taxon>Bradyrhizobium</taxon>
    </lineage>
</organism>
<dbReference type="OrthoDB" id="8256176at2"/>